<dbReference type="Gene3D" id="3.40.50.720">
    <property type="entry name" value="NAD(P)-binding Rossmann-like Domain"/>
    <property type="match status" value="2"/>
</dbReference>
<reference evidence="5" key="1">
    <citation type="submission" date="2023-02" db="EMBL/GenBank/DDBJ databases">
        <title>Identification and recombinant expression of a fungal hydrolase from Papiliotrema laurentii that hydrolyzes apple cutin and clears colloidal polyester polyurethane.</title>
        <authorList>
            <consortium name="DOE Joint Genome Institute"/>
            <person name="Roman V.A."/>
            <person name="Bojanowski C."/>
            <person name="Crable B.R."/>
            <person name="Wagner D.N."/>
            <person name="Hung C.S."/>
            <person name="Nadeau L.J."/>
            <person name="Schratz L."/>
            <person name="Haridas S."/>
            <person name="Pangilinan J."/>
            <person name="Lipzen A."/>
            <person name="Na H."/>
            <person name="Yan M."/>
            <person name="Ng V."/>
            <person name="Grigoriev I.V."/>
            <person name="Spatafora J.W."/>
            <person name="Barlow D."/>
            <person name="Biffinger J."/>
            <person name="Kelley-Loughnane N."/>
            <person name="Varaljay V.A."/>
            <person name="Crookes-Goodson W.J."/>
        </authorList>
    </citation>
    <scope>NUCLEOTIDE SEQUENCE</scope>
    <source>
        <strain evidence="5">5307AH</strain>
    </source>
</reference>
<dbReference type="SUPFAM" id="SSF51735">
    <property type="entry name" value="NAD(P)-binding Rossmann-fold domains"/>
    <property type="match status" value="1"/>
</dbReference>
<dbReference type="GO" id="GO:0016616">
    <property type="term" value="F:oxidoreductase activity, acting on the CH-OH group of donors, NAD or NADP as acceptor"/>
    <property type="evidence" value="ECO:0007669"/>
    <property type="project" value="InterPro"/>
</dbReference>
<gene>
    <name evidence="5" type="ORF">DB88DRAFT_498343</name>
</gene>
<dbReference type="Proteomes" id="UP001182556">
    <property type="component" value="Unassembled WGS sequence"/>
</dbReference>
<dbReference type="InterPro" id="IPR002225">
    <property type="entry name" value="3Beta_OHSteriod_DH/Estase"/>
</dbReference>
<dbReference type="EMBL" id="JAODAN010000010">
    <property type="protein sequence ID" value="KAK1921556.1"/>
    <property type="molecule type" value="Genomic_DNA"/>
</dbReference>
<comment type="caution">
    <text evidence="5">The sequence shown here is derived from an EMBL/GenBank/DDBJ whole genome shotgun (WGS) entry which is preliminary data.</text>
</comment>
<keyword evidence="3" id="KW-0472">Membrane</keyword>
<evidence type="ECO:0000256" key="2">
    <source>
        <dbReference type="ARBA" id="ARBA00023002"/>
    </source>
</evidence>
<evidence type="ECO:0000259" key="4">
    <source>
        <dbReference type="Pfam" id="PF01073"/>
    </source>
</evidence>
<keyword evidence="6" id="KW-1185">Reference proteome</keyword>
<dbReference type="GO" id="GO:0006694">
    <property type="term" value="P:steroid biosynthetic process"/>
    <property type="evidence" value="ECO:0007669"/>
    <property type="project" value="InterPro"/>
</dbReference>
<accession>A0AAD9CTC4</accession>
<evidence type="ECO:0000313" key="5">
    <source>
        <dbReference type="EMBL" id="KAK1921556.1"/>
    </source>
</evidence>
<organism evidence="5 6">
    <name type="scientific">Papiliotrema laurentii</name>
    <name type="common">Cryptococcus laurentii</name>
    <dbReference type="NCBI Taxonomy" id="5418"/>
    <lineage>
        <taxon>Eukaryota</taxon>
        <taxon>Fungi</taxon>
        <taxon>Dikarya</taxon>
        <taxon>Basidiomycota</taxon>
        <taxon>Agaricomycotina</taxon>
        <taxon>Tremellomycetes</taxon>
        <taxon>Tremellales</taxon>
        <taxon>Rhynchogastremaceae</taxon>
        <taxon>Papiliotrema</taxon>
    </lineage>
</organism>
<dbReference type="InterPro" id="IPR036291">
    <property type="entry name" value="NAD(P)-bd_dom_sf"/>
</dbReference>
<dbReference type="PANTHER" id="PTHR43245">
    <property type="entry name" value="BIFUNCTIONAL POLYMYXIN RESISTANCE PROTEIN ARNA"/>
    <property type="match status" value="1"/>
</dbReference>
<sequence>MPAGESYLVVGGCGFLGRHIVEQLLARGETEVAVFDIVQRHFDNNVTFYIGDISKPEDVRNALEKSRATAVIHTASPAHNLGPEIYQIVNVKGTRNIIDECLALSVKKLVYTSSGGVVYNGESDIVTADERLPYPAKALDAYNETKVAAEKMVLEANGQNGLLTCAIRPAGIFGPGDRQMINGFYGVVKNNQTKFQIGDNSNLADFTYVGNVAHAHLLAVDKLADKYPLSAFRDPIETINLSLGSHKIPTSDAHPLGPNTSPSEADLLADRRFRSNFQDPEDARPVLRNRMDHFVDQANADEDTDGEEGGYPIAGQAFFITNGEPVYFWDFARTVWRQLGHVPPYIIAMPAAVGLILATLAEIFSKLFGKEAGFTRFRVSQAVQNRYYDIEKARRLLGYEPIVSLDEGMRRWTEWYKGELAKNGEEVIDTEKTK</sequence>
<dbReference type="PANTHER" id="PTHR43245:SF51">
    <property type="entry name" value="SHORT CHAIN DEHYDROGENASE_REDUCTASE FAMILY 42E, MEMBER 2"/>
    <property type="match status" value="1"/>
</dbReference>
<name>A0AAD9CTC4_PAPLA</name>
<evidence type="ECO:0000313" key="6">
    <source>
        <dbReference type="Proteomes" id="UP001182556"/>
    </source>
</evidence>
<feature type="domain" description="3-beta hydroxysteroid dehydrogenase/isomerase" evidence="4">
    <location>
        <begin position="312"/>
        <end position="349"/>
    </location>
</feature>
<keyword evidence="2" id="KW-0560">Oxidoreductase</keyword>
<dbReference type="AlphaFoldDB" id="A0AAD9CTC4"/>
<keyword evidence="3" id="KW-0812">Transmembrane</keyword>
<dbReference type="InterPro" id="IPR050177">
    <property type="entry name" value="Lipid_A_modif_metabolic_enz"/>
</dbReference>
<dbReference type="Pfam" id="PF01073">
    <property type="entry name" value="3Beta_HSD"/>
    <property type="match status" value="2"/>
</dbReference>
<comment type="similarity">
    <text evidence="1">Belongs to the 3-beta-HSD family.</text>
</comment>
<dbReference type="FunFam" id="3.40.50.720:FF:000944">
    <property type="entry name" value="Sterol-4alpha-carboxylate 3-dehydrogenase (Decarboxylating)"/>
    <property type="match status" value="1"/>
</dbReference>
<proteinExistence type="inferred from homology"/>
<evidence type="ECO:0000256" key="3">
    <source>
        <dbReference type="SAM" id="Phobius"/>
    </source>
</evidence>
<dbReference type="CDD" id="cd09813">
    <property type="entry name" value="3b-HSD-NSDHL-like_SDR_e"/>
    <property type="match status" value="1"/>
</dbReference>
<evidence type="ECO:0000256" key="1">
    <source>
        <dbReference type="ARBA" id="ARBA00009219"/>
    </source>
</evidence>
<keyword evidence="3" id="KW-1133">Transmembrane helix</keyword>
<feature type="domain" description="3-beta hydroxysteroid dehydrogenase/isomerase" evidence="4">
    <location>
        <begin position="8"/>
        <end position="227"/>
    </location>
</feature>
<protein>
    <submittedName>
        <fullName evidence="5">C-3 sterol dehydrogenase</fullName>
    </submittedName>
</protein>
<feature type="transmembrane region" description="Helical" evidence="3">
    <location>
        <begin position="345"/>
        <end position="368"/>
    </location>
</feature>
<dbReference type="FunFam" id="3.40.50.720:FF:000652">
    <property type="entry name" value="Chromosome 12, whole genome shotgun sequence"/>
    <property type="match status" value="1"/>
</dbReference>